<evidence type="ECO:0000259" key="7">
    <source>
        <dbReference type="Pfam" id="PF03404"/>
    </source>
</evidence>
<comment type="caution">
    <text evidence="8">The sequence shown here is derived from an EMBL/GenBank/DDBJ whole genome shotgun (WGS) entry which is preliminary data.</text>
</comment>
<dbReference type="PANTHER" id="PTHR19372">
    <property type="entry name" value="SULFITE REDUCTASE"/>
    <property type="match status" value="1"/>
</dbReference>
<dbReference type="SUPFAM" id="SSF81296">
    <property type="entry name" value="E set domains"/>
    <property type="match status" value="1"/>
</dbReference>
<proteinExistence type="predicted"/>
<keyword evidence="2" id="KW-0500">Molybdenum</keyword>
<evidence type="ECO:0000256" key="1">
    <source>
        <dbReference type="ARBA" id="ARBA00001924"/>
    </source>
</evidence>
<feature type="domain" description="Oxidoreductase molybdopterin-binding" evidence="6">
    <location>
        <begin position="66"/>
        <end position="237"/>
    </location>
</feature>
<organism evidence="8 9">
    <name type="scientific">Arthrobacter liuii</name>
    <dbReference type="NCBI Taxonomy" id="1476996"/>
    <lineage>
        <taxon>Bacteria</taxon>
        <taxon>Bacillati</taxon>
        <taxon>Actinomycetota</taxon>
        <taxon>Actinomycetes</taxon>
        <taxon>Micrococcales</taxon>
        <taxon>Micrococcaceae</taxon>
        <taxon>Arthrobacter</taxon>
    </lineage>
</organism>
<evidence type="ECO:0000256" key="4">
    <source>
        <dbReference type="ARBA" id="ARBA00023002"/>
    </source>
</evidence>
<feature type="compositionally biased region" description="Polar residues" evidence="5">
    <location>
        <begin position="1"/>
        <end position="11"/>
    </location>
</feature>
<dbReference type="CDD" id="cd02110">
    <property type="entry name" value="SO_family_Moco_dimer"/>
    <property type="match status" value="1"/>
</dbReference>
<keyword evidence="9" id="KW-1185">Reference proteome</keyword>
<dbReference type="InterPro" id="IPR000572">
    <property type="entry name" value="OxRdtase_Mopterin-bd_dom"/>
</dbReference>
<evidence type="ECO:0000259" key="6">
    <source>
        <dbReference type="Pfam" id="PF00174"/>
    </source>
</evidence>
<evidence type="ECO:0000256" key="5">
    <source>
        <dbReference type="SAM" id="MobiDB-lite"/>
    </source>
</evidence>
<evidence type="ECO:0000256" key="3">
    <source>
        <dbReference type="ARBA" id="ARBA00022723"/>
    </source>
</evidence>
<evidence type="ECO:0000313" key="9">
    <source>
        <dbReference type="Proteomes" id="UP000643279"/>
    </source>
</evidence>
<dbReference type="InterPro" id="IPR005066">
    <property type="entry name" value="MoCF_OxRdtse_dimer"/>
</dbReference>
<dbReference type="Proteomes" id="UP000643279">
    <property type="component" value="Unassembled WGS sequence"/>
</dbReference>
<dbReference type="RefSeq" id="WP_229748411.1">
    <property type="nucleotide sequence ID" value="NZ_BMFW01000007.1"/>
</dbReference>
<reference evidence="9" key="1">
    <citation type="journal article" date="2019" name="Int. J. Syst. Evol. Microbiol.">
        <title>The Global Catalogue of Microorganisms (GCM) 10K type strain sequencing project: providing services to taxonomists for standard genome sequencing and annotation.</title>
        <authorList>
            <consortium name="The Broad Institute Genomics Platform"/>
            <consortium name="The Broad Institute Genome Sequencing Center for Infectious Disease"/>
            <person name="Wu L."/>
            <person name="Ma J."/>
        </authorList>
    </citation>
    <scope>NUCLEOTIDE SEQUENCE [LARGE SCALE GENOMIC DNA]</scope>
    <source>
        <strain evidence="9">CGMCC 1.12778</strain>
    </source>
</reference>
<feature type="domain" description="Moybdenum cofactor oxidoreductase dimerisation" evidence="7">
    <location>
        <begin position="275"/>
        <end position="374"/>
    </location>
</feature>
<dbReference type="Gene3D" id="3.90.420.10">
    <property type="entry name" value="Oxidoreductase, molybdopterin-binding domain"/>
    <property type="match status" value="1"/>
</dbReference>
<dbReference type="InterPro" id="IPR014756">
    <property type="entry name" value="Ig_E-set"/>
</dbReference>
<sequence>MNYSNQQSTQQEPAAGPAPGLPPAAEPTAGPLTPEELQLAARNHSMPLEALRREVTPPGLHYVLTHFDIPDLDGPSWHLRIGGAVERALELGMAALRRDPAITVRVTLECAGNGRSLLEPRPLSQPWVLEAVGTAHWTGVPLAYLLGKAGVQPDAVEVVFTGADAGVQGGVPQQYARSLPIREALRPDVVLAYKMNGTDLPPQHGYPLRLVVPGWYGMASVKWLQSIDVVKAPFTGFQQQVAYRYQDSADDAGTPVSRIRVRSLMVPPGVPDFFTRQRFLRPGPVMLEGRAWSGEGAVTAVDVGIDGSWLPAHLDKPAVGYAWRRWTLPWVADPGEHVLACRATDITGATQPLEQNWNYQGMGNNVVQQVRVTVE</sequence>
<keyword evidence="3" id="KW-0479">Metal-binding</keyword>
<accession>A0ABQ2APJ5</accession>
<dbReference type="Pfam" id="PF03404">
    <property type="entry name" value="Mo-co_dimer"/>
    <property type="match status" value="1"/>
</dbReference>
<dbReference type="PRINTS" id="PR00407">
    <property type="entry name" value="EUMOPTERIN"/>
</dbReference>
<dbReference type="EMBL" id="BMFW01000007">
    <property type="protein sequence ID" value="GGH95098.1"/>
    <property type="molecule type" value="Genomic_DNA"/>
</dbReference>
<dbReference type="Pfam" id="PF00174">
    <property type="entry name" value="Oxidored_molyb"/>
    <property type="match status" value="1"/>
</dbReference>
<evidence type="ECO:0000256" key="2">
    <source>
        <dbReference type="ARBA" id="ARBA00022505"/>
    </source>
</evidence>
<keyword evidence="4" id="KW-0560">Oxidoreductase</keyword>
<dbReference type="InterPro" id="IPR036374">
    <property type="entry name" value="OxRdtase_Mopterin-bd_sf"/>
</dbReference>
<comment type="cofactor">
    <cofactor evidence="1">
        <name>Mo-molybdopterin</name>
        <dbReference type="ChEBI" id="CHEBI:71302"/>
    </cofactor>
</comment>
<evidence type="ECO:0008006" key="10">
    <source>
        <dbReference type="Google" id="ProtNLM"/>
    </source>
</evidence>
<gene>
    <name evidence="8" type="ORF">GCM10007170_19830</name>
</gene>
<feature type="region of interest" description="Disordered" evidence="5">
    <location>
        <begin position="1"/>
        <end position="31"/>
    </location>
</feature>
<dbReference type="InterPro" id="IPR008335">
    <property type="entry name" value="Mopterin_OxRdtase_euk"/>
</dbReference>
<evidence type="ECO:0000313" key="8">
    <source>
        <dbReference type="EMBL" id="GGH95098.1"/>
    </source>
</evidence>
<protein>
    <recommendedName>
        <fullName evidence="10">Sulfite oxidase</fullName>
    </recommendedName>
</protein>
<dbReference type="SUPFAM" id="SSF56524">
    <property type="entry name" value="Oxidoreductase molybdopterin-binding domain"/>
    <property type="match status" value="1"/>
</dbReference>
<dbReference type="PANTHER" id="PTHR19372:SF7">
    <property type="entry name" value="SULFITE OXIDASE, MITOCHONDRIAL"/>
    <property type="match status" value="1"/>
</dbReference>
<name>A0ABQ2APJ5_9MICC</name>
<dbReference type="Gene3D" id="2.60.40.650">
    <property type="match status" value="1"/>
</dbReference>